<gene>
    <name evidence="1" type="ORF">HAX54_004167</name>
</gene>
<keyword evidence="2" id="KW-1185">Reference proteome</keyword>
<organism evidence="1 2">
    <name type="scientific">Datura stramonium</name>
    <name type="common">Jimsonweed</name>
    <name type="synonym">Common thornapple</name>
    <dbReference type="NCBI Taxonomy" id="4076"/>
    <lineage>
        <taxon>Eukaryota</taxon>
        <taxon>Viridiplantae</taxon>
        <taxon>Streptophyta</taxon>
        <taxon>Embryophyta</taxon>
        <taxon>Tracheophyta</taxon>
        <taxon>Spermatophyta</taxon>
        <taxon>Magnoliopsida</taxon>
        <taxon>eudicotyledons</taxon>
        <taxon>Gunneridae</taxon>
        <taxon>Pentapetalae</taxon>
        <taxon>asterids</taxon>
        <taxon>lamiids</taxon>
        <taxon>Solanales</taxon>
        <taxon>Solanaceae</taxon>
        <taxon>Solanoideae</taxon>
        <taxon>Datureae</taxon>
        <taxon>Datura</taxon>
    </lineage>
</organism>
<name>A0ABS8RUG1_DATST</name>
<accession>A0ABS8RUG1</accession>
<sequence>HREDSRQVFFDYSNRARVITAIILSVGPFGMMRICGEANSSFVARVFSIGGSASRLTRVFKGTLLLVLDGSIFPVPTIELVDPANLRAIGKYKIC</sequence>
<evidence type="ECO:0000313" key="1">
    <source>
        <dbReference type="EMBL" id="MCD7450178.1"/>
    </source>
</evidence>
<evidence type="ECO:0000313" key="2">
    <source>
        <dbReference type="Proteomes" id="UP000823775"/>
    </source>
</evidence>
<protein>
    <submittedName>
        <fullName evidence="1">Uncharacterized protein</fullName>
    </submittedName>
</protein>
<dbReference type="Proteomes" id="UP000823775">
    <property type="component" value="Unassembled WGS sequence"/>
</dbReference>
<feature type="non-terminal residue" evidence="1">
    <location>
        <position position="1"/>
    </location>
</feature>
<proteinExistence type="predicted"/>
<comment type="caution">
    <text evidence="1">The sequence shown here is derived from an EMBL/GenBank/DDBJ whole genome shotgun (WGS) entry which is preliminary data.</text>
</comment>
<reference evidence="1 2" key="1">
    <citation type="journal article" date="2021" name="BMC Genomics">
        <title>Datura genome reveals duplications of psychoactive alkaloid biosynthetic genes and high mutation rate following tissue culture.</title>
        <authorList>
            <person name="Rajewski A."/>
            <person name="Carter-House D."/>
            <person name="Stajich J."/>
            <person name="Litt A."/>
        </authorList>
    </citation>
    <scope>NUCLEOTIDE SEQUENCE [LARGE SCALE GENOMIC DNA]</scope>
    <source>
        <strain evidence="1">AR-01</strain>
    </source>
</reference>
<dbReference type="EMBL" id="JACEIK010000119">
    <property type="protein sequence ID" value="MCD7450178.1"/>
    <property type="molecule type" value="Genomic_DNA"/>
</dbReference>